<organism evidence="1 2">
    <name type="scientific">Trifolium medium</name>
    <dbReference type="NCBI Taxonomy" id="97028"/>
    <lineage>
        <taxon>Eukaryota</taxon>
        <taxon>Viridiplantae</taxon>
        <taxon>Streptophyta</taxon>
        <taxon>Embryophyta</taxon>
        <taxon>Tracheophyta</taxon>
        <taxon>Spermatophyta</taxon>
        <taxon>Magnoliopsida</taxon>
        <taxon>eudicotyledons</taxon>
        <taxon>Gunneridae</taxon>
        <taxon>Pentapetalae</taxon>
        <taxon>rosids</taxon>
        <taxon>fabids</taxon>
        <taxon>Fabales</taxon>
        <taxon>Fabaceae</taxon>
        <taxon>Papilionoideae</taxon>
        <taxon>50 kb inversion clade</taxon>
        <taxon>NPAAA clade</taxon>
        <taxon>Hologalegina</taxon>
        <taxon>IRL clade</taxon>
        <taxon>Trifolieae</taxon>
        <taxon>Trifolium</taxon>
    </lineage>
</organism>
<reference evidence="1 2" key="1">
    <citation type="journal article" date="2018" name="Front. Plant Sci.">
        <title>Red Clover (Trifolium pratense) and Zigzag Clover (T. medium) - A Picture of Genomic Similarities and Differences.</title>
        <authorList>
            <person name="Dluhosova J."/>
            <person name="Istvanek J."/>
            <person name="Nedelnik J."/>
            <person name="Repkova J."/>
        </authorList>
    </citation>
    <scope>NUCLEOTIDE SEQUENCE [LARGE SCALE GENOMIC DNA]</scope>
    <source>
        <strain evidence="2">cv. 10/8</strain>
        <tissue evidence="1">Leaf</tissue>
    </source>
</reference>
<evidence type="ECO:0000313" key="2">
    <source>
        <dbReference type="Proteomes" id="UP000265520"/>
    </source>
</evidence>
<keyword evidence="2" id="KW-1185">Reference proteome</keyword>
<dbReference type="AlphaFoldDB" id="A0A392W987"/>
<comment type="caution">
    <text evidence="1">The sequence shown here is derived from an EMBL/GenBank/DDBJ whole genome shotgun (WGS) entry which is preliminary data.</text>
</comment>
<feature type="non-terminal residue" evidence="1">
    <location>
        <position position="1"/>
    </location>
</feature>
<accession>A0A392W987</accession>
<evidence type="ECO:0000313" key="1">
    <source>
        <dbReference type="EMBL" id="MCI97248.1"/>
    </source>
</evidence>
<dbReference type="Proteomes" id="UP000265520">
    <property type="component" value="Unassembled WGS sequence"/>
</dbReference>
<proteinExistence type="predicted"/>
<sequence>PATTITITIGITARTNRETPDIRIVTATIKGTISTSEVNAGLTFPIRTNWGRFSGTPLILVQIS</sequence>
<dbReference type="EMBL" id="LXQA011437162">
    <property type="protein sequence ID" value="MCI97248.1"/>
    <property type="molecule type" value="Genomic_DNA"/>
</dbReference>
<protein>
    <submittedName>
        <fullName evidence="1">Uncharacterized protein</fullName>
    </submittedName>
</protein>
<name>A0A392W987_9FABA</name>